<organism evidence="1 2">
    <name type="scientific">Campylobacter gastrosuis</name>
    <dbReference type="NCBI Taxonomy" id="2974576"/>
    <lineage>
        <taxon>Bacteria</taxon>
        <taxon>Pseudomonadati</taxon>
        <taxon>Campylobacterota</taxon>
        <taxon>Epsilonproteobacteria</taxon>
        <taxon>Campylobacterales</taxon>
        <taxon>Campylobacteraceae</taxon>
        <taxon>Campylobacter</taxon>
    </lineage>
</organism>
<reference evidence="1" key="2">
    <citation type="journal article" date="2023" name="Microorganisms">
        <title>Isolation and Genomic Characteristics of Cat-Borne Campylobacter felis sp. nov. and Sheep-Borne Campylobacter ovis sp. nov.</title>
        <authorList>
            <person name="Wang H."/>
            <person name="Li Y."/>
            <person name="Gu Y."/>
            <person name="Zhou G."/>
            <person name="Chen X."/>
            <person name="Zhang X."/>
            <person name="Shao Z."/>
            <person name="Zhang J."/>
            <person name="Zhang M."/>
        </authorList>
    </citation>
    <scope>NUCLEOTIDE SEQUENCE</scope>
    <source>
        <strain evidence="1">PS10</strain>
    </source>
</reference>
<evidence type="ECO:0000313" key="2">
    <source>
        <dbReference type="Proteomes" id="UP001173801"/>
    </source>
</evidence>
<protein>
    <submittedName>
        <fullName evidence="1">Uncharacterized protein</fullName>
    </submittedName>
</protein>
<dbReference type="EMBL" id="JANURM010000036">
    <property type="protein sequence ID" value="MDL0090023.1"/>
    <property type="molecule type" value="Genomic_DNA"/>
</dbReference>
<comment type="caution">
    <text evidence="1">The sequence shown here is derived from an EMBL/GenBank/DDBJ whole genome shotgun (WGS) entry which is preliminary data.</text>
</comment>
<proteinExistence type="predicted"/>
<accession>A0ABT7HU99</accession>
<dbReference type="RefSeq" id="WP_284938827.1">
    <property type="nucleotide sequence ID" value="NZ_JANURM010000036.1"/>
</dbReference>
<reference evidence="1" key="1">
    <citation type="submission" date="2022-08" db="EMBL/GenBank/DDBJ databases">
        <authorList>
            <person name="Wang H."/>
        </authorList>
    </citation>
    <scope>NUCLEOTIDE SEQUENCE</scope>
    <source>
        <strain evidence="1">PS10</strain>
    </source>
</reference>
<name>A0ABT7HU99_9BACT</name>
<dbReference type="Proteomes" id="UP001173801">
    <property type="component" value="Unassembled WGS sequence"/>
</dbReference>
<sequence>MDFLGGLSSLGSAIGNGLKSGWEWLKGTDNNGTSNALTALGTLGALYNGYEQNKMAKKNFALQKDAYDFNKMLSQRELQKENRAQQNLENAWANSALSKAFKDARLKDDEEEQ</sequence>
<evidence type="ECO:0000313" key="1">
    <source>
        <dbReference type="EMBL" id="MDL0090023.1"/>
    </source>
</evidence>
<gene>
    <name evidence="1" type="ORF">NYG85_11720</name>
</gene>
<keyword evidence="2" id="KW-1185">Reference proteome</keyword>